<reference evidence="2 3" key="1">
    <citation type="submission" date="2016-06" db="EMBL/GenBank/DDBJ databases">
        <title>The sequenced genome of the ice-adhering bacterium Marinomonas primoryensis, from Antarctica.</title>
        <authorList>
            <person name="Graham L."/>
            <person name="Vance T.D.R."/>
            <person name="Davies P.L."/>
        </authorList>
    </citation>
    <scope>NUCLEOTIDE SEQUENCE [LARGE SCALE GENOMIC DNA]</scope>
    <source>
        <strain evidence="2 3">AceL</strain>
    </source>
</reference>
<evidence type="ECO:0000256" key="1">
    <source>
        <dbReference type="SAM" id="SignalP"/>
    </source>
</evidence>
<dbReference type="Proteomes" id="UP000249898">
    <property type="component" value="Chromosome"/>
</dbReference>
<name>A0A2Z4PRW6_9GAMM</name>
<evidence type="ECO:0008006" key="4">
    <source>
        <dbReference type="Google" id="ProtNLM"/>
    </source>
</evidence>
<gene>
    <name evidence="2" type="ORF">A8139_09995</name>
</gene>
<feature type="signal peptide" evidence="1">
    <location>
        <begin position="1"/>
        <end position="21"/>
    </location>
</feature>
<evidence type="ECO:0000313" key="2">
    <source>
        <dbReference type="EMBL" id="AWY00296.1"/>
    </source>
</evidence>
<keyword evidence="1" id="KW-0732">Signal</keyword>
<accession>A0A2Z4PRW6</accession>
<dbReference type="EMBL" id="CP016181">
    <property type="protein sequence ID" value="AWY00296.1"/>
    <property type="molecule type" value="Genomic_DNA"/>
</dbReference>
<evidence type="ECO:0000313" key="3">
    <source>
        <dbReference type="Proteomes" id="UP000249898"/>
    </source>
</evidence>
<dbReference type="AlphaFoldDB" id="A0A2Z4PRW6"/>
<dbReference type="InterPro" id="IPR007433">
    <property type="entry name" value="DUF481"/>
</dbReference>
<dbReference type="RefSeq" id="WP_112137814.1">
    <property type="nucleotide sequence ID" value="NZ_CP016181.1"/>
</dbReference>
<sequence>MRPLKRAVLAGLVFAIPSLYAAGFSSHREPLEPLSMEVQLGVIATTGNTDSSALKGRATVKQDFRTWKNKYEFDALYKRDKHDGENETTAQKIFLSAQSDYKLSDENTSVFIFGSYTDDRFSGYDYQNTLAVGYSRRLFSDQHSFLDYNIGPGYSFNSTDAGGKEDVIIMHIEAEYEYNFSTEVKFTQMLGSDVAVEGNKNTLSKSESAITARLRDNLSMKAAYSITHNSEVFDEREKTDSTTSITLAYSF</sequence>
<organism evidence="2 3">
    <name type="scientific">Marinomonas primoryensis</name>
    <dbReference type="NCBI Taxonomy" id="178399"/>
    <lineage>
        <taxon>Bacteria</taxon>
        <taxon>Pseudomonadati</taxon>
        <taxon>Pseudomonadota</taxon>
        <taxon>Gammaproteobacteria</taxon>
        <taxon>Oceanospirillales</taxon>
        <taxon>Oceanospirillaceae</taxon>
        <taxon>Marinomonas</taxon>
    </lineage>
</organism>
<dbReference type="OrthoDB" id="5292716at2"/>
<feature type="chain" id="PRO_5016403545" description="DUF481 domain-containing protein" evidence="1">
    <location>
        <begin position="22"/>
        <end position="251"/>
    </location>
</feature>
<proteinExistence type="predicted"/>
<protein>
    <recommendedName>
        <fullName evidence="4">DUF481 domain-containing protein</fullName>
    </recommendedName>
</protein>
<dbReference type="Pfam" id="PF04338">
    <property type="entry name" value="DUF481"/>
    <property type="match status" value="1"/>
</dbReference>